<feature type="compositionally biased region" description="Low complexity" evidence="1">
    <location>
        <begin position="98"/>
        <end position="112"/>
    </location>
</feature>
<reference evidence="2" key="1">
    <citation type="submission" date="2020-06" db="EMBL/GenBank/DDBJ databases">
        <authorList>
            <person name="Ji K."/>
            <person name="Li J."/>
        </authorList>
    </citation>
    <scope>NUCLEOTIDE SEQUENCE</scope>
    <source>
        <strain evidence="2">JKM2019</strain>
        <tissue evidence="2">Whole body</tissue>
    </source>
</reference>
<reference evidence="2" key="2">
    <citation type="journal article" date="2021" name="World Allergy Organ. J.">
        <title>Chromosome-level assembly of Dermatophagoides farinae genome and transcriptome reveals two novel allergens Der f 37 and Der f 39.</title>
        <authorList>
            <person name="Chen J."/>
            <person name="Cai Z."/>
            <person name="Fan D."/>
            <person name="Hu J."/>
            <person name="Hou Y."/>
            <person name="He Y."/>
            <person name="Zhang Z."/>
            <person name="Zhao Z."/>
            <person name="Gao P."/>
            <person name="Hu W."/>
            <person name="Sun J."/>
            <person name="Li J."/>
            <person name="Ji K."/>
        </authorList>
    </citation>
    <scope>NUCLEOTIDE SEQUENCE</scope>
    <source>
        <strain evidence="2">JKM2019</strain>
    </source>
</reference>
<dbReference type="Proteomes" id="UP000828236">
    <property type="component" value="Unassembled WGS sequence"/>
</dbReference>
<evidence type="ECO:0000256" key="1">
    <source>
        <dbReference type="SAM" id="MobiDB-lite"/>
    </source>
</evidence>
<dbReference type="AlphaFoldDB" id="A0A9D4P1A7"/>
<dbReference type="OrthoDB" id="751084at2759"/>
<comment type="caution">
    <text evidence="2">The sequence shown here is derived from an EMBL/GenBank/DDBJ whole genome shotgun (WGS) entry which is preliminary data.</text>
</comment>
<feature type="compositionally biased region" description="Polar residues" evidence="1">
    <location>
        <begin position="471"/>
        <end position="483"/>
    </location>
</feature>
<protein>
    <recommendedName>
        <fullName evidence="3">WASH complex subunit 2</fullName>
    </recommendedName>
</protein>
<evidence type="ECO:0008006" key="3">
    <source>
        <dbReference type="Google" id="ProtNLM"/>
    </source>
</evidence>
<name>A0A9D4P1A7_DERFA</name>
<feature type="region of interest" description="Disordered" evidence="1">
    <location>
        <begin position="98"/>
        <end position="121"/>
    </location>
</feature>
<feature type="region of interest" description="Disordered" evidence="1">
    <location>
        <begin position="322"/>
        <end position="355"/>
    </location>
</feature>
<gene>
    <name evidence="2" type="ORF">HUG17_5676</name>
</gene>
<feature type="compositionally biased region" description="Basic and acidic residues" evidence="1">
    <location>
        <begin position="568"/>
        <end position="579"/>
    </location>
</feature>
<feature type="compositionally biased region" description="Basic and acidic residues" evidence="1">
    <location>
        <begin position="341"/>
        <end position="355"/>
    </location>
</feature>
<evidence type="ECO:0000313" key="2">
    <source>
        <dbReference type="EMBL" id="KAH7642629.1"/>
    </source>
</evidence>
<accession>A0A9D4P1A7</accession>
<feature type="region of interest" description="Disordered" evidence="1">
    <location>
        <begin position="544"/>
        <end position="631"/>
    </location>
</feature>
<feature type="compositionally biased region" description="Polar residues" evidence="1">
    <location>
        <begin position="556"/>
        <end position="567"/>
    </location>
</feature>
<feature type="region of interest" description="Disordered" evidence="1">
    <location>
        <begin position="471"/>
        <end position="493"/>
    </location>
</feature>
<dbReference type="EMBL" id="SDOV01000004">
    <property type="protein sequence ID" value="KAH7642629.1"/>
    <property type="molecule type" value="Genomic_DNA"/>
</dbReference>
<sequence>MSENQDEAFKSINEFEQNKSKWNLIYDLKLLGLLKNTGDGFLNKIRQSLQEIENLSHKTNTSANKINNLITSILILTNVKFIENRVYDEDIKDITSKTSNNSNRITSSSAIIQPPSKDNDEDEKKLINRLENSIDDALKRLTSKYKISHEDFIGNNGYNLLHKLYSQKNSYVHRNLPYLIGSDEYLKDTFVGLKSDDSQHDTVINLTNDGTDSMFDNKEDIVDHANVSKRFEGQNFSPSIFPNNADDVDPVIVFPSTSKPFEPPPIDKNVIDIFNHTKNDSIFVAESSDDDDIFVRPTITNNRPLLFDDHDVDDDGGEIFPTASISTSHHDDKGSLFGNDNLEKNQSEVNNEEKSKIKNIDEKFLQSDSDNDSVDIFTTKTSRKSALKTTLKEFIFSSDDDDDDDLFNKLISKAPNKMEKQPDSNSLIINETIDDDPTLSPDDSVSTTKIQSKPTLSNVIKELNSVIQNKVSSSTNQATTIIPSSSSSSAVPDMIETKKETSEIIIDTQDELNSMLKHKLNLSSNRQRKPPSRNVLRASLSNPQSLFNDQHDNDDNPSSSVTLNSEKSANEVKTNEKIEPTTTPLENSTHKPHQPSSVKEPSKSLFDSSDSDDDLFKKPNLIQPNHQQKQTTITKKTNILFADSDDELDFQQPVVVSKTTTIKKKSIFDDDSDTDDDLFKF</sequence>
<proteinExistence type="predicted"/>
<organism evidence="2">
    <name type="scientific">Dermatophagoides farinae</name>
    <name type="common">American house dust mite</name>
    <dbReference type="NCBI Taxonomy" id="6954"/>
    <lineage>
        <taxon>Eukaryota</taxon>
        <taxon>Metazoa</taxon>
        <taxon>Ecdysozoa</taxon>
        <taxon>Arthropoda</taxon>
        <taxon>Chelicerata</taxon>
        <taxon>Arachnida</taxon>
        <taxon>Acari</taxon>
        <taxon>Acariformes</taxon>
        <taxon>Sarcoptiformes</taxon>
        <taxon>Astigmata</taxon>
        <taxon>Psoroptidia</taxon>
        <taxon>Analgoidea</taxon>
        <taxon>Pyroglyphidae</taxon>
        <taxon>Dermatophagoidinae</taxon>
        <taxon>Dermatophagoides</taxon>
    </lineage>
</organism>